<name>A0A7C9HUX6_9GAMM</name>
<accession>A0A7C9HUX6</accession>
<keyword evidence="3 7" id="KW-0694">RNA-binding</keyword>
<evidence type="ECO:0000256" key="3">
    <source>
        <dbReference type="ARBA" id="ARBA00022884"/>
    </source>
</evidence>
<gene>
    <name evidence="7 8" type="primary">rplR</name>
    <name evidence="8" type="ORF">GN331_07020</name>
</gene>
<dbReference type="HAMAP" id="MF_01337_B">
    <property type="entry name" value="Ribosomal_uL18_B"/>
    <property type="match status" value="1"/>
</dbReference>
<reference evidence="8 9" key="1">
    <citation type="submission" date="2019-12" db="EMBL/GenBank/DDBJ databases">
        <authorList>
            <person name="Xu J."/>
        </authorList>
    </citation>
    <scope>NUCLEOTIDE SEQUENCE [LARGE SCALE GENOMIC DNA]</scope>
    <source>
        <strain evidence="8 9">HX-5-24</strain>
    </source>
</reference>
<dbReference type="GO" id="GO:0003735">
    <property type="term" value="F:structural constituent of ribosome"/>
    <property type="evidence" value="ECO:0007669"/>
    <property type="project" value="InterPro"/>
</dbReference>
<dbReference type="InterPro" id="IPR005484">
    <property type="entry name" value="Ribosomal_uL18_bac/plant/anim"/>
</dbReference>
<evidence type="ECO:0000256" key="5">
    <source>
        <dbReference type="ARBA" id="ARBA00023274"/>
    </source>
</evidence>
<keyword evidence="2 7" id="KW-0699">rRNA-binding</keyword>
<keyword evidence="4 7" id="KW-0689">Ribosomal protein</keyword>
<evidence type="ECO:0000256" key="1">
    <source>
        <dbReference type="ARBA" id="ARBA00007116"/>
    </source>
</evidence>
<comment type="similarity">
    <text evidence="1 7">Belongs to the universal ribosomal protein uL18 family.</text>
</comment>
<dbReference type="NCBIfam" id="TIGR00060">
    <property type="entry name" value="L18_bact"/>
    <property type="match status" value="1"/>
</dbReference>
<dbReference type="PANTHER" id="PTHR12899">
    <property type="entry name" value="39S RIBOSOMAL PROTEIN L18, MITOCHONDRIAL"/>
    <property type="match status" value="1"/>
</dbReference>
<evidence type="ECO:0000313" key="9">
    <source>
        <dbReference type="Proteomes" id="UP000479692"/>
    </source>
</evidence>
<dbReference type="InterPro" id="IPR057268">
    <property type="entry name" value="Ribosomal_L18"/>
</dbReference>
<comment type="subunit">
    <text evidence="7">Part of the 50S ribosomal subunit; part of the 5S rRNA/L5/L18/L25 subcomplex. Contacts the 5S and 23S rRNAs.</text>
</comment>
<evidence type="ECO:0000256" key="4">
    <source>
        <dbReference type="ARBA" id="ARBA00022980"/>
    </source>
</evidence>
<keyword evidence="9" id="KW-1185">Reference proteome</keyword>
<dbReference type="InterPro" id="IPR004389">
    <property type="entry name" value="Ribosomal_uL18_bac-type"/>
</dbReference>
<sequence length="119" mass="12888">MRMNKKPARLRRAKSTRAHIRELGVPRLSVLRTGQHLYAQLFTADGSKVLASASTVQSDVREGLKNGKNADAAAKVGRAIAEKAKAAGVEKVAFDRSGYRYHGRIKALADAAREGGLQF</sequence>
<comment type="caution">
    <text evidence="8">The sequence shown here is derived from an EMBL/GenBank/DDBJ whole genome shotgun (WGS) entry which is preliminary data.</text>
</comment>
<evidence type="ECO:0000256" key="2">
    <source>
        <dbReference type="ARBA" id="ARBA00022730"/>
    </source>
</evidence>
<protein>
    <recommendedName>
        <fullName evidence="6 7">Large ribosomal subunit protein uL18</fullName>
    </recommendedName>
</protein>
<dbReference type="SUPFAM" id="SSF53137">
    <property type="entry name" value="Translational machinery components"/>
    <property type="match status" value="1"/>
</dbReference>
<comment type="function">
    <text evidence="7">This is one of the proteins that bind and probably mediate the attachment of the 5S RNA into the large ribosomal subunit, where it forms part of the central protuberance.</text>
</comment>
<dbReference type="Pfam" id="PF00861">
    <property type="entry name" value="Ribosomal_L18p"/>
    <property type="match status" value="1"/>
</dbReference>
<evidence type="ECO:0000256" key="6">
    <source>
        <dbReference type="ARBA" id="ARBA00035197"/>
    </source>
</evidence>
<dbReference type="EMBL" id="WOXT01000002">
    <property type="protein sequence ID" value="MUV13958.1"/>
    <property type="molecule type" value="Genomic_DNA"/>
</dbReference>
<keyword evidence="5 7" id="KW-0687">Ribonucleoprotein</keyword>
<proteinExistence type="inferred from homology"/>
<organism evidence="8 9">
    <name type="scientific">Noviluteimonas gilva</name>
    <dbReference type="NCBI Taxonomy" id="2682097"/>
    <lineage>
        <taxon>Bacteria</taxon>
        <taxon>Pseudomonadati</taxon>
        <taxon>Pseudomonadota</taxon>
        <taxon>Gammaproteobacteria</taxon>
        <taxon>Lysobacterales</taxon>
        <taxon>Lysobacteraceae</taxon>
        <taxon>Noviluteimonas</taxon>
    </lineage>
</organism>
<dbReference type="GO" id="GO:0008097">
    <property type="term" value="F:5S rRNA binding"/>
    <property type="evidence" value="ECO:0007669"/>
    <property type="project" value="TreeGrafter"/>
</dbReference>
<dbReference type="Gene3D" id="3.30.420.100">
    <property type="match status" value="1"/>
</dbReference>
<dbReference type="AlphaFoldDB" id="A0A7C9HUX6"/>
<evidence type="ECO:0000313" key="8">
    <source>
        <dbReference type="EMBL" id="MUV13958.1"/>
    </source>
</evidence>
<dbReference type="GO" id="GO:0022625">
    <property type="term" value="C:cytosolic large ribosomal subunit"/>
    <property type="evidence" value="ECO:0007669"/>
    <property type="project" value="TreeGrafter"/>
</dbReference>
<dbReference type="PANTHER" id="PTHR12899:SF3">
    <property type="entry name" value="LARGE RIBOSOMAL SUBUNIT PROTEIN UL18M"/>
    <property type="match status" value="1"/>
</dbReference>
<dbReference type="GO" id="GO:0006412">
    <property type="term" value="P:translation"/>
    <property type="evidence" value="ECO:0007669"/>
    <property type="project" value="UniProtKB-UniRule"/>
</dbReference>
<dbReference type="FunFam" id="3.30.420.100:FF:000001">
    <property type="entry name" value="50S ribosomal protein L18"/>
    <property type="match status" value="1"/>
</dbReference>
<dbReference type="Proteomes" id="UP000479692">
    <property type="component" value="Unassembled WGS sequence"/>
</dbReference>
<dbReference type="CDD" id="cd00432">
    <property type="entry name" value="Ribosomal_L18_L5e"/>
    <property type="match status" value="1"/>
</dbReference>
<evidence type="ECO:0000256" key="7">
    <source>
        <dbReference type="HAMAP-Rule" id="MF_01337"/>
    </source>
</evidence>